<evidence type="ECO:0000313" key="4">
    <source>
        <dbReference type="EMBL" id="KAJ8721616.1"/>
    </source>
</evidence>
<dbReference type="Gene3D" id="2.60.40.10">
    <property type="entry name" value="Immunoglobulins"/>
    <property type="match status" value="1"/>
</dbReference>
<dbReference type="AlphaFoldDB" id="A0AAD8DU41"/>
<keyword evidence="1" id="KW-0472">Membrane</keyword>
<dbReference type="Proteomes" id="UP001231518">
    <property type="component" value="Chromosome 12"/>
</dbReference>
<dbReference type="PANTHER" id="PTHR21261:SF15">
    <property type="entry name" value="BEATEN PATH IIIA, ISOFORM D-RELATED"/>
    <property type="match status" value="1"/>
</dbReference>
<evidence type="ECO:0000259" key="3">
    <source>
        <dbReference type="PROSITE" id="PS50835"/>
    </source>
</evidence>
<dbReference type="PANTHER" id="PTHR21261">
    <property type="entry name" value="BEAT PROTEIN"/>
    <property type="match status" value="1"/>
</dbReference>
<reference evidence="4" key="1">
    <citation type="submission" date="2023-03" db="EMBL/GenBank/DDBJ databases">
        <title>Chromosome-level genomes of two armyworms, Mythimna separata and Mythimna loreyi, provide insights into the biosynthesis and reception of sex pheromones.</title>
        <authorList>
            <person name="Zhao H."/>
        </authorList>
    </citation>
    <scope>NUCLEOTIDE SEQUENCE</scope>
    <source>
        <strain evidence="4">BeijingLab</strain>
        <tissue evidence="4">Pupa</tissue>
    </source>
</reference>
<keyword evidence="1" id="KW-1133">Transmembrane helix</keyword>
<name>A0AAD8DU41_MYTSE</name>
<feature type="transmembrane region" description="Helical" evidence="1">
    <location>
        <begin position="260"/>
        <end position="281"/>
    </location>
</feature>
<evidence type="ECO:0000313" key="5">
    <source>
        <dbReference type="Proteomes" id="UP001231518"/>
    </source>
</evidence>
<keyword evidence="1" id="KW-0812">Transmembrane</keyword>
<dbReference type="InterPro" id="IPR013783">
    <property type="entry name" value="Ig-like_fold"/>
</dbReference>
<feature type="chain" id="PRO_5042144573" description="Ig-like domain-containing protein" evidence="2">
    <location>
        <begin position="21"/>
        <end position="282"/>
    </location>
</feature>
<gene>
    <name evidence="4" type="ORF">PYW07_002391</name>
</gene>
<organism evidence="4 5">
    <name type="scientific">Mythimna separata</name>
    <name type="common">Oriental armyworm</name>
    <name type="synonym">Pseudaletia separata</name>
    <dbReference type="NCBI Taxonomy" id="271217"/>
    <lineage>
        <taxon>Eukaryota</taxon>
        <taxon>Metazoa</taxon>
        <taxon>Ecdysozoa</taxon>
        <taxon>Arthropoda</taxon>
        <taxon>Hexapoda</taxon>
        <taxon>Insecta</taxon>
        <taxon>Pterygota</taxon>
        <taxon>Neoptera</taxon>
        <taxon>Endopterygota</taxon>
        <taxon>Lepidoptera</taxon>
        <taxon>Glossata</taxon>
        <taxon>Ditrysia</taxon>
        <taxon>Noctuoidea</taxon>
        <taxon>Noctuidae</taxon>
        <taxon>Noctuinae</taxon>
        <taxon>Hadenini</taxon>
        <taxon>Mythimna</taxon>
    </lineage>
</organism>
<keyword evidence="5" id="KW-1185">Reference proteome</keyword>
<keyword evidence="2" id="KW-0732">Signal</keyword>
<proteinExistence type="predicted"/>
<evidence type="ECO:0000256" key="1">
    <source>
        <dbReference type="SAM" id="Phobius"/>
    </source>
</evidence>
<feature type="signal peptide" evidence="2">
    <location>
        <begin position="1"/>
        <end position="20"/>
    </location>
</feature>
<dbReference type="PROSITE" id="PS50835">
    <property type="entry name" value="IG_LIKE"/>
    <property type="match status" value="1"/>
</dbReference>
<evidence type="ECO:0000256" key="2">
    <source>
        <dbReference type="SAM" id="SignalP"/>
    </source>
</evidence>
<dbReference type="EMBL" id="JARGEI010000013">
    <property type="protein sequence ID" value="KAJ8721616.1"/>
    <property type="molecule type" value="Genomic_DNA"/>
</dbReference>
<dbReference type="InterPro" id="IPR007110">
    <property type="entry name" value="Ig-like_dom"/>
</dbReference>
<dbReference type="InterPro" id="IPR036179">
    <property type="entry name" value="Ig-like_dom_sf"/>
</dbReference>
<accession>A0AAD8DU41</accession>
<comment type="caution">
    <text evidence="4">The sequence shown here is derived from an EMBL/GenBank/DDBJ whole genome shotgun (WGS) entry which is preliminary data.</text>
</comment>
<protein>
    <recommendedName>
        <fullName evidence="3">Ig-like domain-containing protein</fullName>
    </recommendedName>
</protein>
<dbReference type="SUPFAM" id="SSF48726">
    <property type="entry name" value="Immunoglobulin"/>
    <property type="match status" value="1"/>
</dbReference>
<feature type="domain" description="Ig-like" evidence="3">
    <location>
        <begin position="34"/>
        <end position="109"/>
    </location>
</feature>
<sequence>MFGKTILLLMLLWTQDSVKSLRLVELWVPTHGREGGKAFLSCNYVLQEDSLYAISWYKDEQEFYHYEPTHEPNTYNFHVDGVNVDTLRSKNEVVALVNLTQQSSGNYCCEETSDGPGVLVARRCKYMNIQLLPNTGPHVVGLKELYNLDDLVVANCSVPPSRPKALLEWFINDRPAPASYISGPWYRVSAERPDAAESILQLSFIATPSDFVNGAMKLKCQATIVPLYQKGEESTHYIASPFIESKDIQAIVISTLVYNWSAPFIISMFFFILLWVITLCCC</sequence>